<sequence>MVIFVTIACPMLAFITSFLPRLRFTLLTATLLFVLSLNHQAVATYRVPVGKATHVGSGPKMAVVKQKVTFEATATLGAWLAPALEAWLPTPELPTWLGQPLQTPVLRPRPSAVPDLFRARLLLAALSPQAP</sequence>
<dbReference type="EMBL" id="BAABDH010000012">
    <property type="protein sequence ID" value="GAA3921883.1"/>
    <property type="molecule type" value="Genomic_DNA"/>
</dbReference>
<name>A0ABP7MF43_9BACT</name>
<dbReference type="Proteomes" id="UP001499909">
    <property type="component" value="Unassembled WGS sequence"/>
</dbReference>
<evidence type="ECO:0000313" key="1">
    <source>
        <dbReference type="EMBL" id="GAA3921883.1"/>
    </source>
</evidence>
<proteinExistence type="predicted"/>
<keyword evidence="2" id="KW-1185">Reference proteome</keyword>
<organism evidence="1 2">
    <name type="scientific">Hymenobacter algoricola</name>
    <dbReference type="NCBI Taxonomy" id="486267"/>
    <lineage>
        <taxon>Bacteria</taxon>
        <taxon>Pseudomonadati</taxon>
        <taxon>Bacteroidota</taxon>
        <taxon>Cytophagia</taxon>
        <taxon>Cytophagales</taxon>
        <taxon>Hymenobacteraceae</taxon>
        <taxon>Hymenobacter</taxon>
    </lineage>
</organism>
<reference evidence="2" key="1">
    <citation type="journal article" date="2019" name="Int. J. Syst. Evol. Microbiol.">
        <title>The Global Catalogue of Microorganisms (GCM) 10K type strain sequencing project: providing services to taxonomists for standard genome sequencing and annotation.</title>
        <authorList>
            <consortium name="The Broad Institute Genomics Platform"/>
            <consortium name="The Broad Institute Genome Sequencing Center for Infectious Disease"/>
            <person name="Wu L."/>
            <person name="Ma J."/>
        </authorList>
    </citation>
    <scope>NUCLEOTIDE SEQUENCE [LARGE SCALE GENOMIC DNA]</scope>
    <source>
        <strain evidence="2">JCM 17214</strain>
    </source>
</reference>
<gene>
    <name evidence="1" type="ORF">GCM10022406_05020</name>
</gene>
<protein>
    <submittedName>
        <fullName evidence="1">Uncharacterized protein</fullName>
    </submittedName>
</protein>
<evidence type="ECO:0000313" key="2">
    <source>
        <dbReference type="Proteomes" id="UP001499909"/>
    </source>
</evidence>
<comment type="caution">
    <text evidence="1">The sequence shown here is derived from an EMBL/GenBank/DDBJ whole genome shotgun (WGS) entry which is preliminary data.</text>
</comment>
<accession>A0ABP7MF43</accession>